<organism evidence="1 2">
    <name type="scientific">Micromonospora avicenniae</name>
    <dbReference type="NCBI Taxonomy" id="1198245"/>
    <lineage>
        <taxon>Bacteria</taxon>
        <taxon>Bacillati</taxon>
        <taxon>Actinomycetota</taxon>
        <taxon>Actinomycetes</taxon>
        <taxon>Micromonosporales</taxon>
        <taxon>Micromonosporaceae</taxon>
        <taxon>Micromonospora</taxon>
    </lineage>
</organism>
<protein>
    <submittedName>
        <fullName evidence="1">Uncharacterized protein</fullName>
    </submittedName>
</protein>
<sequence>MRRGLTGEKIETLWGAGTGGTFWFGPDGLWPSGPSWLEVVVERCDQWLRTYGAPEPEPEPARELADTVAAEIRTMTAAVPERLDPGHAVADALLRCVQVSPDLAFRWSLRIARQRGWPLERSQYERLVALGEQFEYGEFIVSDAEYLTE</sequence>
<evidence type="ECO:0000313" key="1">
    <source>
        <dbReference type="EMBL" id="SIQ13925.1"/>
    </source>
</evidence>
<dbReference type="AlphaFoldDB" id="A0A1N6QBK1"/>
<accession>A0A1N6QBK1</accession>
<gene>
    <name evidence="1" type="ORF">SAMN05444858_101264</name>
</gene>
<dbReference type="Proteomes" id="UP000186004">
    <property type="component" value="Unassembled WGS sequence"/>
</dbReference>
<dbReference type="EMBL" id="FTNF01000001">
    <property type="protein sequence ID" value="SIQ13925.1"/>
    <property type="molecule type" value="Genomic_DNA"/>
</dbReference>
<name>A0A1N6QBK1_9ACTN</name>
<evidence type="ECO:0000313" key="2">
    <source>
        <dbReference type="Proteomes" id="UP000186004"/>
    </source>
</evidence>
<proteinExistence type="predicted"/>
<keyword evidence="2" id="KW-1185">Reference proteome</keyword>
<reference evidence="1 2" key="1">
    <citation type="submission" date="2017-01" db="EMBL/GenBank/DDBJ databases">
        <authorList>
            <person name="Mah S.A."/>
            <person name="Swanson W.J."/>
            <person name="Moy G.W."/>
            <person name="Vacquier V.D."/>
        </authorList>
    </citation>
    <scope>NUCLEOTIDE SEQUENCE [LARGE SCALE GENOMIC DNA]</scope>
    <source>
        <strain evidence="1 2">DSM 45758</strain>
    </source>
</reference>